<evidence type="ECO:0000313" key="3">
    <source>
        <dbReference type="Proteomes" id="UP001218188"/>
    </source>
</evidence>
<feature type="region of interest" description="Disordered" evidence="1">
    <location>
        <begin position="1"/>
        <end position="29"/>
    </location>
</feature>
<comment type="caution">
    <text evidence="2">The sequence shown here is derived from an EMBL/GenBank/DDBJ whole genome shotgun (WGS) entry which is preliminary data.</text>
</comment>
<accession>A0AAD6S6Z2</accession>
<keyword evidence="3" id="KW-1185">Reference proteome</keyword>
<name>A0AAD6S6Z2_9AGAR</name>
<feature type="compositionally biased region" description="Basic residues" evidence="1">
    <location>
        <begin position="8"/>
        <end position="17"/>
    </location>
</feature>
<dbReference type="Proteomes" id="UP001218188">
    <property type="component" value="Unassembled WGS sequence"/>
</dbReference>
<organism evidence="2 3">
    <name type="scientific">Mycena alexandri</name>
    <dbReference type="NCBI Taxonomy" id="1745969"/>
    <lineage>
        <taxon>Eukaryota</taxon>
        <taxon>Fungi</taxon>
        <taxon>Dikarya</taxon>
        <taxon>Basidiomycota</taxon>
        <taxon>Agaricomycotina</taxon>
        <taxon>Agaricomycetes</taxon>
        <taxon>Agaricomycetidae</taxon>
        <taxon>Agaricales</taxon>
        <taxon>Marasmiineae</taxon>
        <taxon>Mycenaceae</taxon>
        <taxon>Mycena</taxon>
    </lineage>
</organism>
<dbReference type="AlphaFoldDB" id="A0AAD6S6Z2"/>
<evidence type="ECO:0000256" key="1">
    <source>
        <dbReference type="SAM" id="MobiDB-lite"/>
    </source>
</evidence>
<proteinExistence type="predicted"/>
<reference evidence="2" key="1">
    <citation type="submission" date="2023-03" db="EMBL/GenBank/DDBJ databases">
        <title>Massive genome expansion in bonnet fungi (Mycena s.s.) driven by repeated elements and novel gene families across ecological guilds.</title>
        <authorList>
            <consortium name="Lawrence Berkeley National Laboratory"/>
            <person name="Harder C.B."/>
            <person name="Miyauchi S."/>
            <person name="Viragh M."/>
            <person name="Kuo A."/>
            <person name="Thoen E."/>
            <person name="Andreopoulos B."/>
            <person name="Lu D."/>
            <person name="Skrede I."/>
            <person name="Drula E."/>
            <person name="Henrissat B."/>
            <person name="Morin E."/>
            <person name="Kohler A."/>
            <person name="Barry K."/>
            <person name="LaButti K."/>
            <person name="Morin E."/>
            <person name="Salamov A."/>
            <person name="Lipzen A."/>
            <person name="Mereny Z."/>
            <person name="Hegedus B."/>
            <person name="Baldrian P."/>
            <person name="Stursova M."/>
            <person name="Weitz H."/>
            <person name="Taylor A."/>
            <person name="Grigoriev I.V."/>
            <person name="Nagy L.G."/>
            <person name="Martin F."/>
            <person name="Kauserud H."/>
        </authorList>
    </citation>
    <scope>NUCLEOTIDE SEQUENCE</scope>
    <source>
        <strain evidence="2">CBHHK200</strain>
    </source>
</reference>
<evidence type="ECO:0000313" key="2">
    <source>
        <dbReference type="EMBL" id="KAJ7021371.1"/>
    </source>
</evidence>
<protein>
    <submittedName>
        <fullName evidence="2">Uncharacterized protein</fullName>
    </submittedName>
</protein>
<gene>
    <name evidence="2" type="ORF">C8F04DRAFT_269221</name>
</gene>
<dbReference type="EMBL" id="JARJCM010000234">
    <property type="protein sequence ID" value="KAJ7021371.1"/>
    <property type="molecule type" value="Genomic_DNA"/>
</dbReference>
<sequence>MTLPRPPRPSKVRKSARRATAPMDIPAPTLATNPLEIRHNCCRDQASRLATSIFPHIPPLIHPLLPSLLDPSTPSKPPLTLFHATRLSTLGHFRRYGVDPFRCAHANFFSPGPSFNLADSVEAAMSHVLHGMPTTRHPITHAPTNPILIFEFSVDLTGRKIHNLFRWDNQPLQVADPALSEWVKANWDEQGEGQMPTDMDSDFVIGPFLVPINQHAKHIVMDVGARTNQLPIHVAAVSQPAFTLLNNSLKAIYVEREDRLPG</sequence>